<name>A0ACC0Q6U8_RHOML</name>
<reference evidence="1" key="1">
    <citation type="submission" date="2022-02" db="EMBL/GenBank/DDBJ databases">
        <title>Plant Genome Project.</title>
        <authorList>
            <person name="Zhang R.-G."/>
        </authorList>
    </citation>
    <scope>NUCLEOTIDE SEQUENCE</scope>
    <source>
        <strain evidence="1">AT1</strain>
    </source>
</reference>
<comment type="caution">
    <text evidence="1">The sequence shown here is derived from an EMBL/GenBank/DDBJ whole genome shotgun (WGS) entry which is preliminary data.</text>
</comment>
<dbReference type="Proteomes" id="UP001062846">
    <property type="component" value="Chromosome 1"/>
</dbReference>
<organism evidence="1 2">
    <name type="scientific">Rhododendron molle</name>
    <name type="common">Chinese azalea</name>
    <name type="synonym">Azalea mollis</name>
    <dbReference type="NCBI Taxonomy" id="49168"/>
    <lineage>
        <taxon>Eukaryota</taxon>
        <taxon>Viridiplantae</taxon>
        <taxon>Streptophyta</taxon>
        <taxon>Embryophyta</taxon>
        <taxon>Tracheophyta</taxon>
        <taxon>Spermatophyta</taxon>
        <taxon>Magnoliopsida</taxon>
        <taxon>eudicotyledons</taxon>
        <taxon>Gunneridae</taxon>
        <taxon>Pentapetalae</taxon>
        <taxon>asterids</taxon>
        <taxon>Ericales</taxon>
        <taxon>Ericaceae</taxon>
        <taxon>Ericoideae</taxon>
        <taxon>Rhodoreae</taxon>
        <taxon>Rhododendron</taxon>
    </lineage>
</organism>
<keyword evidence="2" id="KW-1185">Reference proteome</keyword>
<accession>A0ACC0Q6U8</accession>
<protein>
    <submittedName>
        <fullName evidence="1">Uncharacterized protein</fullName>
    </submittedName>
</protein>
<dbReference type="EMBL" id="CM046388">
    <property type="protein sequence ID" value="KAI8573171.1"/>
    <property type="molecule type" value="Genomic_DNA"/>
</dbReference>
<evidence type="ECO:0000313" key="1">
    <source>
        <dbReference type="EMBL" id="KAI8573171.1"/>
    </source>
</evidence>
<proteinExistence type="predicted"/>
<evidence type="ECO:0000313" key="2">
    <source>
        <dbReference type="Proteomes" id="UP001062846"/>
    </source>
</evidence>
<sequence>MRPLEASPSVPTQGVDQGVQAGAGPCTPPNYVRVCSGKENKYLFFKKSPLSTLDSPHQGGSDAAHSRTSPTPTSTPPPADDLSTRQSTPPLADDRPTPTVVPLKLLALAQQDLQTRLSSSLSTLQSAFHSMAIQRLPKSKQKQPRSPILLLTLLIAAIGLLFLLSSLRPIYYGTGFSFSAKDMVVPKNRPRPYRASEKFLYWGDRIDCPGKHCDSCEGLGHQESSLRCALEEAMFLNRTFVMPSRMCINPIHNTKGILHRSENATSEERWAASSCGMDSLYDLDLMSNTIPVILDNSETWHEVLSFSMKLGSRGIAHVAGASRSTLKEKKYSNMLVINRTASPLSWFMECKDRNNRSAIMLPYSFVPSMASKKLRDSAEKIKELLGDYVAIHVRRGDKLKTRKDRYGVDRSLHPHLDRDTRPEFILCRISTWVPPGHTLFIASNERKPGFFSPLAVRYNLAYSSNYSSILDPVIENNYQLFMLERLIMMGAKTFIKTFKEDDTGLSLTDDPKKNTKTWQIPVYTKAGKGISIKFSLQGDNSKSALSPEKLLYSLEYAGKDLKFVRMAVAIKDTESKNLLDYLDVCLDFIDQSRKEGGVLVHCFAGVSRSAAIITAYLMKTEQLSQEDALEALRESCESVCPNDLFCAIMSCMQCSKVVLMYFSMCLILDAFFSNLQLKMFEEMGFKVDHSSPIYKRFRLKLLGDSYSSGNKIDNSKFGADPGLPTEEVSSEIGTAVDAVKVASPAYRCKKCRRVVAVQDNVVDHLKKVHQRGSLCVLIAKGAWVTSTGQASNAVAVAGSPLPFSSIKAELTSAPSDDFQGRRERFVSVIHSRIENTLTVRGWGRDAAKRHTGANQILTLLVRIEASLSMRKRPIYYGTEFSFSTKDMVVPKNRPRPYRASEKFLYWGDRIDCPGKHYDSCEGLGHQESSLRCALEEAMFLNRPIYYGTRFSFSAKDMVVPKNRPRPYRASEKFLYWGDRIDCPGKHCDSCKGLGHQKSSLRCALEEAMFLNRTFVMPFRMCISPIHNTKGILHQSENTTSEERWAANSCGMDSLYDLDLMSNTIPVILDNSETWHEVLSFSMKLGSRGIAHVAGASRSDLKEKSRYSNMLVINRTASPLSWEDSPPNTPHETLSPSPSPPSTPRSIKTEAEIMADVPPPNLATILADIQRNLAIMQDRADQADASTANLRALIEERLPLVDQAWIDQLEQEWSAGATDPLDHLSLFKLFYQPEPADPEEEEYVWDPQPAEAQLDWE</sequence>
<gene>
    <name evidence="1" type="ORF">RHMOL_Rhmol01G0258000</name>
</gene>